<feature type="repeat" description="TPR" evidence="3">
    <location>
        <begin position="62"/>
        <end position="95"/>
    </location>
</feature>
<gene>
    <name evidence="4" type="ORF">DFQ05_1544</name>
</gene>
<evidence type="ECO:0000313" key="5">
    <source>
        <dbReference type="Proteomes" id="UP000295714"/>
    </source>
</evidence>
<dbReference type="Pfam" id="PF13429">
    <property type="entry name" value="TPR_15"/>
    <property type="match status" value="1"/>
</dbReference>
<dbReference type="Gene3D" id="1.25.40.10">
    <property type="entry name" value="Tetratricopeptide repeat domain"/>
    <property type="match status" value="3"/>
</dbReference>
<dbReference type="PROSITE" id="PS50293">
    <property type="entry name" value="TPR_REGION"/>
    <property type="match status" value="1"/>
</dbReference>
<organism evidence="4 5">
    <name type="scientific">Winogradskyella wandonensis</name>
    <dbReference type="NCBI Taxonomy" id="1442586"/>
    <lineage>
        <taxon>Bacteria</taxon>
        <taxon>Pseudomonadati</taxon>
        <taxon>Bacteroidota</taxon>
        <taxon>Flavobacteriia</taxon>
        <taxon>Flavobacteriales</taxon>
        <taxon>Flavobacteriaceae</taxon>
        <taxon>Winogradskyella</taxon>
    </lineage>
</organism>
<dbReference type="SMART" id="SM00028">
    <property type="entry name" value="TPR"/>
    <property type="match status" value="6"/>
</dbReference>
<dbReference type="PROSITE" id="PS50005">
    <property type="entry name" value="TPR"/>
    <property type="match status" value="2"/>
</dbReference>
<keyword evidence="2 3" id="KW-0802">TPR repeat</keyword>
<evidence type="ECO:0000256" key="2">
    <source>
        <dbReference type="ARBA" id="ARBA00022803"/>
    </source>
</evidence>
<dbReference type="Pfam" id="PF13174">
    <property type="entry name" value="TPR_6"/>
    <property type="match status" value="1"/>
</dbReference>
<dbReference type="AlphaFoldDB" id="A0A4R1KT76"/>
<dbReference type="Pfam" id="PF13181">
    <property type="entry name" value="TPR_8"/>
    <property type="match status" value="2"/>
</dbReference>
<name>A0A4R1KT76_9FLAO</name>
<evidence type="ECO:0000256" key="3">
    <source>
        <dbReference type="PROSITE-ProRule" id="PRU00339"/>
    </source>
</evidence>
<accession>A0A4R1KT76</accession>
<proteinExistence type="predicted"/>
<dbReference type="InterPro" id="IPR019734">
    <property type="entry name" value="TPR_rpt"/>
</dbReference>
<protein>
    <submittedName>
        <fullName evidence="4">Tetratricopeptide repeat protein</fullName>
    </submittedName>
</protein>
<evidence type="ECO:0000313" key="4">
    <source>
        <dbReference type="EMBL" id="TCK67763.1"/>
    </source>
</evidence>
<dbReference type="Proteomes" id="UP000295714">
    <property type="component" value="Unassembled WGS sequence"/>
</dbReference>
<dbReference type="PANTHER" id="PTHR45586">
    <property type="entry name" value="TPR REPEAT-CONTAINING PROTEIN PA4667"/>
    <property type="match status" value="1"/>
</dbReference>
<sequence>MLTPLLALSQVDFNQKPDDDLGNVTDAYQDHFFEALKQKGIENYELAIKALQKCLDIDSQKPVIYFELGKNYNQLKKFEAAEQNLKIAIKMQPDNEWFLDELYDVYYKQDDIDNAIKTLKQLVKYHPDYKQDLATLYIKKERFKDALVLLDELDASLGEDEVRNTMRNNIYNLTGDATDQIQRLKARILANPTNENNYLQLIYRYSQTGKTKDAYEVAKTLLNAIPESKYVHLALYKFYLEEDQVDMAVSSMKRVLNAPEIEESSKSKVLKDFVQFVEKNPQYQKDLIEATDSVNTQKDTKSLTNLGSFYLKSGDKEKALQNYKAALKQTPSDFKLLRDIILIQIDLKQYQDALQQSKNALELYPAQPILYLLNGVAYINLGEAKSAIESLEIGLDFLVENPKMERDFYLQLSEAYKLSNNITKSKTFAKKAEMIKVTN</sequence>
<comment type="caution">
    <text evidence="4">The sequence shown here is derived from an EMBL/GenBank/DDBJ whole genome shotgun (WGS) entry which is preliminary data.</text>
</comment>
<dbReference type="SUPFAM" id="SSF48452">
    <property type="entry name" value="TPR-like"/>
    <property type="match status" value="2"/>
</dbReference>
<dbReference type="InterPro" id="IPR011990">
    <property type="entry name" value="TPR-like_helical_dom_sf"/>
</dbReference>
<dbReference type="EMBL" id="SMGI01000002">
    <property type="protein sequence ID" value="TCK67763.1"/>
    <property type="molecule type" value="Genomic_DNA"/>
</dbReference>
<feature type="repeat" description="TPR" evidence="3">
    <location>
        <begin position="300"/>
        <end position="333"/>
    </location>
</feature>
<reference evidence="4 5" key="1">
    <citation type="journal article" date="2015" name="Stand. Genomic Sci.">
        <title>Genomic Encyclopedia of Bacterial and Archaeal Type Strains, Phase III: the genomes of soil and plant-associated and newly described type strains.</title>
        <authorList>
            <person name="Whitman W.B."/>
            <person name="Woyke T."/>
            <person name="Klenk H.P."/>
            <person name="Zhou Y."/>
            <person name="Lilburn T.G."/>
            <person name="Beck B.J."/>
            <person name="De Vos P."/>
            <person name="Vandamme P."/>
            <person name="Eisen J.A."/>
            <person name="Garrity G."/>
            <person name="Hugenholtz P."/>
            <person name="Kyrpides N.C."/>
        </authorList>
    </citation>
    <scope>NUCLEOTIDE SEQUENCE [LARGE SCALE GENOMIC DNA]</scope>
    <source>
        <strain evidence="4 5">CECT 8445</strain>
    </source>
</reference>
<evidence type="ECO:0000256" key="1">
    <source>
        <dbReference type="ARBA" id="ARBA00022737"/>
    </source>
</evidence>
<dbReference type="PANTHER" id="PTHR45586:SF1">
    <property type="entry name" value="LIPOPOLYSACCHARIDE ASSEMBLY PROTEIN B"/>
    <property type="match status" value="1"/>
</dbReference>
<keyword evidence="5" id="KW-1185">Reference proteome</keyword>
<dbReference type="OrthoDB" id="1465784at2"/>
<dbReference type="InterPro" id="IPR051012">
    <property type="entry name" value="CellSynth/LPSAsmb/PSIAsmb"/>
</dbReference>
<keyword evidence="1" id="KW-0677">Repeat</keyword>